<evidence type="ECO:0000313" key="2">
    <source>
        <dbReference type="EMBL" id="RLU20220.1"/>
    </source>
</evidence>
<comment type="caution">
    <text evidence="2">The sequence shown here is derived from an EMBL/GenBank/DDBJ whole genome shotgun (WGS) entry which is preliminary data.</text>
</comment>
<dbReference type="OrthoDB" id="21151at2759"/>
<gene>
    <name evidence="2" type="ORF">DMN91_006827</name>
</gene>
<feature type="compositionally biased region" description="Acidic residues" evidence="1">
    <location>
        <begin position="709"/>
        <end position="722"/>
    </location>
</feature>
<dbReference type="EMBL" id="QOIP01000007">
    <property type="protein sequence ID" value="RLU20220.1"/>
    <property type="molecule type" value="Genomic_DNA"/>
</dbReference>
<dbReference type="AlphaFoldDB" id="A0A3L8DIF6"/>
<evidence type="ECO:0008006" key="4">
    <source>
        <dbReference type="Google" id="ProtNLM"/>
    </source>
</evidence>
<proteinExistence type="predicted"/>
<evidence type="ECO:0000256" key="1">
    <source>
        <dbReference type="SAM" id="MobiDB-lite"/>
    </source>
</evidence>
<dbReference type="Proteomes" id="UP000279307">
    <property type="component" value="Chromosome 7"/>
</dbReference>
<name>A0A3L8DIF6_OOCBI</name>
<accession>A0A3L8DIF6</accession>
<feature type="region of interest" description="Disordered" evidence="1">
    <location>
        <begin position="708"/>
        <end position="729"/>
    </location>
</feature>
<reference evidence="2 3" key="1">
    <citation type="journal article" date="2018" name="Genome Res.">
        <title>The genomic architecture and molecular evolution of ant odorant receptors.</title>
        <authorList>
            <person name="McKenzie S.K."/>
            <person name="Kronauer D.J.C."/>
        </authorList>
    </citation>
    <scope>NUCLEOTIDE SEQUENCE [LARGE SCALE GENOMIC DNA]</scope>
    <source>
        <strain evidence="2">Clonal line C1</strain>
    </source>
</reference>
<evidence type="ECO:0000313" key="3">
    <source>
        <dbReference type="Proteomes" id="UP000279307"/>
    </source>
</evidence>
<sequence length="729" mass="83982">MENENNFDEEDEDVVIQGSALHEHLSKLGYTDFESVSIPKKTHLEEKKNFHINVRSTLEQIYVKLISFYSWIMQENKISEKQLSVILKNEVLLIDHSSAINNFLVKCNSNSKKIKLQELVVTGIILASSACISMCKYKVFPILFASSAICCASYIKYLRSYTNRELRNVISLQNELFAMCKESLKILQRDYNIKFGFDTSQEFLSHCLGEKLQYLQLLANTLVQFMGNVSSIYYESSLSIAKLLPTSVLTEESFTKFEHDAFEIHDEINYQTLKKLYHTYLLVQSEMLYLLAIAYDSNTWAHSCRKMPETKLAYIIHMLAKTLTMYKVRLSEIINTYHACKVEPIRHKAQNRAKWHDPTVQLGLASYKLQFSYGQVFSIFKDIDDCINRETSIDKETAKALMERLDKAFKEVDAAKTLAEFVVLLMARSEFDNLRSNTPATDDATINRDPDLSTIIIDSDPEIFDEVFEEYIKEEYQKPLHEDADEYSSEQYKLNKLLAKSFMNELRGALVDKHKSMSERESNALQRMYKNMTKDFVEDNANEIRRRTPTPPPMPSYYLWSTPTNREQCIYKGITKDPTASTENDANKECRHIPAPPPIPSYYYKNMRSTSTDNELNSSYKEKTSTCGIKISSNSFNLLKMNEPEEVDPTKTPGDRNVFNRSNESCENKDEESLISLPHVLLETQATRFAAKLPPAFLQEEIFIGSGENSEDEMMNDASDNDEVNKNSQ</sequence>
<protein>
    <recommendedName>
        <fullName evidence="4">Vezatin</fullName>
    </recommendedName>
</protein>
<feature type="region of interest" description="Disordered" evidence="1">
    <location>
        <begin position="645"/>
        <end position="665"/>
    </location>
</feature>
<organism evidence="2 3">
    <name type="scientific">Ooceraea biroi</name>
    <name type="common">Clonal raider ant</name>
    <name type="synonym">Cerapachys biroi</name>
    <dbReference type="NCBI Taxonomy" id="2015173"/>
    <lineage>
        <taxon>Eukaryota</taxon>
        <taxon>Metazoa</taxon>
        <taxon>Ecdysozoa</taxon>
        <taxon>Arthropoda</taxon>
        <taxon>Hexapoda</taxon>
        <taxon>Insecta</taxon>
        <taxon>Pterygota</taxon>
        <taxon>Neoptera</taxon>
        <taxon>Endopterygota</taxon>
        <taxon>Hymenoptera</taxon>
        <taxon>Apocrita</taxon>
        <taxon>Aculeata</taxon>
        <taxon>Formicoidea</taxon>
        <taxon>Formicidae</taxon>
        <taxon>Dorylinae</taxon>
        <taxon>Ooceraea</taxon>
    </lineage>
</organism>